<evidence type="ECO:0000259" key="1">
    <source>
        <dbReference type="Pfam" id="PF00383"/>
    </source>
</evidence>
<accession>A0A1F6M471</accession>
<proteinExistence type="predicted"/>
<gene>
    <name evidence="2" type="ORF">A3J66_02915</name>
</gene>
<dbReference type="Pfam" id="PF00383">
    <property type="entry name" value="dCMP_cyt_deam_1"/>
    <property type="match status" value="1"/>
</dbReference>
<feature type="domain" description="CMP/dCMP-type deaminase" evidence="1">
    <location>
        <begin position="22"/>
        <end position="116"/>
    </location>
</feature>
<dbReference type="InterPro" id="IPR016193">
    <property type="entry name" value="Cytidine_deaminase-like"/>
</dbReference>
<evidence type="ECO:0000313" key="3">
    <source>
        <dbReference type="Proteomes" id="UP000176282"/>
    </source>
</evidence>
<protein>
    <recommendedName>
        <fullName evidence="1">CMP/dCMP-type deaminase domain-containing protein</fullName>
    </recommendedName>
</protein>
<evidence type="ECO:0000313" key="2">
    <source>
        <dbReference type="EMBL" id="OGH66389.1"/>
    </source>
</evidence>
<organism evidence="2 3">
    <name type="scientific">Candidatus Magasanikbacteria bacterium RIFCSPHIGHO2_02_FULL_47_14</name>
    <dbReference type="NCBI Taxonomy" id="1798680"/>
    <lineage>
        <taxon>Bacteria</taxon>
        <taxon>Candidatus Magasanikiibacteriota</taxon>
    </lineage>
</organism>
<sequence>MAGHSSALLAAVLPHYDLIVCAARTAAEEAAHYGGFHVGAAMRVIMPSGGYKVFKGGNQKPSPDVKKICAERVAIDRARTAGAVRVEVVVVTGKLKRDDESGQMGETLHPCGVCRDEVLTDPLIQDDTLIITVLHANDGSIPSADLAGVKIELHTRGSLWSFHGDHAHHTHGH</sequence>
<dbReference type="EMBL" id="MFQB01000036">
    <property type="protein sequence ID" value="OGH66389.1"/>
    <property type="molecule type" value="Genomic_DNA"/>
</dbReference>
<dbReference type="Gene3D" id="3.40.140.10">
    <property type="entry name" value="Cytidine Deaminase, domain 2"/>
    <property type="match status" value="1"/>
</dbReference>
<dbReference type="SUPFAM" id="SSF53927">
    <property type="entry name" value="Cytidine deaminase-like"/>
    <property type="match status" value="1"/>
</dbReference>
<dbReference type="AlphaFoldDB" id="A0A1F6M471"/>
<name>A0A1F6M471_9BACT</name>
<dbReference type="CDD" id="cd01283">
    <property type="entry name" value="cytidine_deaminase"/>
    <property type="match status" value="1"/>
</dbReference>
<dbReference type="GO" id="GO:0003824">
    <property type="term" value="F:catalytic activity"/>
    <property type="evidence" value="ECO:0007669"/>
    <property type="project" value="InterPro"/>
</dbReference>
<reference evidence="2 3" key="1">
    <citation type="journal article" date="2016" name="Nat. Commun.">
        <title>Thousands of microbial genomes shed light on interconnected biogeochemical processes in an aquifer system.</title>
        <authorList>
            <person name="Anantharaman K."/>
            <person name="Brown C.T."/>
            <person name="Hug L.A."/>
            <person name="Sharon I."/>
            <person name="Castelle C.J."/>
            <person name="Probst A.J."/>
            <person name="Thomas B.C."/>
            <person name="Singh A."/>
            <person name="Wilkins M.J."/>
            <person name="Karaoz U."/>
            <person name="Brodie E.L."/>
            <person name="Williams K.H."/>
            <person name="Hubbard S.S."/>
            <person name="Banfield J.F."/>
        </authorList>
    </citation>
    <scope>NUCLEOTIDE SEQUENCE [LARGE SCALE GENOMIC DNA]</scope>
</reference>
<dbReference type="InterPro" id="IPR002125">
    <property type="entry name" value="CMP_dCMP_dom"/>
</dbReference>
<dbReference type="STRING" id="1798680.A3J66_02915"/>
<comment type="caution">
    <text evidence="2">The sequence shown here is derived from an EMBL/GenBank/DDBJ whole genome shotgun (WGS) entry which is preliminary data.</text>
</comment>
<dbReference type="Proteomes" id="UP000176282">
    <property type="component" value="Unassembled WGS sequence"/>
</dbReference>